<evidence type="ECO:0000313" key="4">
    <source>
        <dbReference type="EMBL" id="MDT0307323.1"/>
    </source>
</evidence>
<dbReference type="EMBL" id="JAVREN010000011">
    <property type="protein sequence ID" value="MDT0307323.1"/>
    <property type="molecule type" value="Genomic_DNA"/>
</dbReference>
<dbReference type="PANTHER" id="PTHR43156:SF2">
    <property type="entry name" value="STAGE II SPORULATION PROTEIN E"/>
    <property type="match status" value="1"/>
</dbReference>
<accession>A0ABU2L6X8</accession>
<dbReference type="SUPFAM" id="SSF55781">
    <property type="entry name" value="GAF domain-like"/>
    <property type="match status" value="1"/>
</dbReference>
<reference evidence="5" key="1">
    <citation type="submission" date="2023-07" db="EMBL/GenBank/DDBJ databases">
        <title>30 novel species of actinomycetes from the DSMZ collection.</title>
        <authorList>
            <person name="Nouioui I."/>
        </authorList>
    </citation>
    <scope>NUCLEOTIDE SEQUENCE [LARGE SCALE GENOMIC DNA]</scope>
    <source>
        <strain evidence="5">DSM 44917</strain>
    </source>
</reference>
<dbReference type="InterPro" id="IPR036457">
    <property type="entry name" value="PPM-type-like_dom_sf"/>
</dbReference>
<keyword evidence="1" id="KW-0378">Hydrolase</keyword>
<dbReference type="Gene3D" id="3.30.450.40">
    <property type="match status" value="1"/>
</dbReference>
<proteinExistence type="predicted"/>
<dbReference type="InterPro" id="IPR036890">
    <property type="entry name" value="HATPase_C_sf"/>
</dbReference>
<dbReference type="Pfam" id="PF13581">
    <property type="entry name" value="HATPase_c_2"/>
    <property type="match status" value="1"/>
</dbReference>
<evidence type="ECO:0000256" key="1">
    <source>
        <dbReference type="ARBA" id="ARBA00022801"/>
    </source>
</evidence>
<dbReference type="CDD" id="cd16936">
    <property type="entry name" value="HATPase_RsbW-like"/>
    <property type="match status" value="1"/>
</dbReference>
<gene>
    <name evidence="4" type="ORF">RM780_10150</name>
</gene>
<dbReference type="Pfam" id="PF07228">
    <property type="entry name" value="SpoIIE"/>
    <property type="match status" value="1"/>
</dbReference>
<evidence type="ECO:0000259" key="3">
    <source>
        <dbReference type="SMART" id="SM00331"/>
    </source>
</evidence>
<feature type="domain" description="PPM-type phosphatase" evidence="3">
    <location>
        <begin position="202"/>
        <end position="418"/>
    </location>
</feature>
<dbReference type="InterPro" id="IPR001932">
    <property type="entry name" value="PPM-type_phosphatase-like_dom"/>
</dbReference>
<dbReference type="Gene3D" id="3.30.565.10">
    <property type="entry name" value="Histidine kinase-like ATPase, C-terminal domain"/>
    <property type="match status" value="1"/>
</dbReference>
<feature type="domain" description="GAF" evidence="2">
    <location>
        <begin position="33"/>
        <end position="180"/>
    </location>
</feature>
<comment type="caution">
    <text evidence="4">The sequence shown here is derived from an EMBL/GenBank/DDBJ whole genome shotgun (WGS) entry which is preliminary data.</text>
</comment>
<dbReference type="InterPro" id="IPR003594">
    <property type="entry name" value="HATPase_dom"/>
</dbReference>
<protein>
    <submittedName>
        <fullName evidence="4">SpoIIE family protein phosphatase</fullName>
    </submittedName>
</protein>
<name>A0ABU2L6X8_9ACTN</name>
<dbReference type="SMART" id="SM00331">
    <property type="entry name" value="PP2C_SIG"/>
    <property type="match status" value="1"/>
</dbReference>
<organism evidence="4 5">
    <name type="scientific">Streptomyces boetiae</name>
    <dbReference type="NCBI Taxonomy" id="3075541"/>
    <lineage>
        <taxon>Bacteria</taxon>
        <taxon>Bacillati</taxon>
        <taxon>Actinomycetota</taxon>
        <taxon>Actinomycetes</taxon>
        <taxon>Kitasatosporales</taxon>
        <taxon>Streptomycetaceae</taxon>
        <taxon>Streptomyces</taxon>
    </lineage>
</organism>
<dbReference type="InterPro" id="IPR052016">
    <property type="entry name" value="Bact_Sigma-Reg"/>
</dbReference>
<dbReference type="SMART" id="SM00065">
    <property type="entry name" value="GAF"/>
    <property type="match status" value="1"/>
</dbReference>
<evidence type="ECO:0000259" key="2">
    <source>
        <dbReference type="SMART" id="SM00065"/>
    </source>
</evidence>
<dbReference type="InterPro" id="IPR003018">
    <property type="entry name" value="GAF"/>
</dbReference>
<dbReference type="RefSeq" id="WP_311630269.1">
    <property type="nucleotide sequence ID" value="NZ_JAVREN010000011.1"/>
</dbReference>
<dbReference type="InterPro" id="IPR029016">
    <property type="entry name" value="GAF-like_dom_sf"/>
</dbReference>
<dbReference type="PANTHER" id="PTHR43156">
    <property type="entry name" value="STAGE II SPORULATION PROTEIN E-RELATED"/>
    <property type="match status" value="1"/>
</dbReference>
<evidence type="ECO:0000313" key="5">
    <source>
        <dbReference type="Proteomes" id="UP001183388"/>
    </source>
</evidence>
<keyword evidence="5" id="KW-1185">Reference proteome</keyword>
<dbReference type="Pfam" id="PF13185">
    <property type="entry name" value="GAF_2"/>
    <property type="match status" value="1"/>
</dbReference>
<sequence>MAEDAGALSGERRADRRARYMEELTDALARAVTTTDVLTAVAEHVLPPFEATGEVVYSVADDQWRLVGVVGYSDEFVARLKRQDETGGPSDILLLDHPQFAENPAQFLKLWPQREELVRISEKGAWAILPLFAAGRRVGTCAVSWPRPHSFDAEQRSLLGTFSGLVAQALERARLYDDEHLRAERLQAALLPRVLRPLPALTAVARHRGENGGADAGGHLCDVMRLPAERAALVVGAARAGGGLDEAIIMGRLRTAVTTLTALDYQPDEMLLHLHDAVGAFAGDLGEGAVITCLYAVYDPSSGTCSVASAGHQPPALARDGAFEILPVAVGPPLGAEQPAYERSEFELAAGVPLLLHTAPGDVLTADWTRLEAVGAAVASFHAGPPPADGDEGAGGDEEMARLEGLAADVAAALPVEPSRLASAAAVMAVLPRRLAPGTVAEWRLPYEPEAAGQARDRVREQLTAWGAEELVTGTELIVSELVGNAIRYAAPLRGDALRLRLLRAATVTCELADGSESSPRIRHPALLDETGRGLQLVAAVAHQWGARFTDSGKVIWAEQLLP</sequence>
<dbReference type="Proteomes" id="UP001183388">
    <property type="component" value="Unassembled WGS sequence"/>
</dbReference>
<dbReference type="Gene3D" id="3.60.40.10">
    <property type="entry name" value="PPM-type phosphatase domain"/>
    <property type="match status" value="1"/>
</dbReference>